<protein>
    <submittedName>
        <fullName evidence="1 3">Uncharacterized protein</fullName>
    </submittedName>
</protein>
<keyword evidence="2" id="KW-1185">Reference proteome</keyword>
<gene>
    <name evidence="1" type="ORF">GPUH_LOCUS16436</name>
</gene>
<sequence>MELIVTAKRPISALAQTMVATVGATASRSDEEALCKNHQDVCWFEVIDHCHHHHHRHHLQFAYLIIAAGEVEHLDS</sequence>
<evidence type="ECO:0000313" key="3">
    <source>
        <dbReference type="WBParaSite" id="GPUH_0001645801-mRNA-1"/>
    </source>
</evidence>
<evidence type="ECO:0000313" key="1">
    <source>
        <dbReference type="EMBL" id="VDN27892.1"/>
    </source>
</evidence>
<dbReference type="Proteomes" id="UP000271098">
    <property type="component" value="Unassembled WGS sequence"/>
</dbReference>
<proteinExistence type="predicted"/>
<reference evidence="3" key="1">
    <citation type="submission" date="2016-06" db="UniProtKB">
        <authorList>
            <consortium name="WormBaseParasite"/>
        </authorList>
    </citation>
    <scope>IDENTIFICATION</scope>
</reference>
<reference evidence="1 2" key="2">
    <citation type="submission" date="2018-11" db="EMBL/GenBank/DDBJ databases">
        <authorList>
            <consortium name="Pathogen Informatics"/>
        </authorList>
    </citation>
    <scope>NUCLEOTIDE SEQUENCE [LARGE SCALE GENOMIC DNA]</scope>
</reference>
<dbReference type="AlphaFoldDB" id="A0A183E645"/>
<dbReference type="EMBL" id="UYRT01083754">
    <property type="protein sequence ID" value="VDN27892.1"/>
    <property type="molecule type" value="Genomic_DNA"/>
</dbReference>
<accession>A0A183E645</accession>
<organism evidence="3">
    <name type="scientific">Gongylonema pulchrum</name>
    <dbReference type="NCBI Taxonomy" id="637853"/>
    <lineage>
        <taxon>Eukaryota</taxon>
        <taxon>Metazoa</taxon>
        <taxon>Ecdysozoa</taxon>
        <taxon>Nematoda</taxon>
        <taxon>Chromadorea</taxon>
        <taxon>Rhabditida</taxon>
        <taxon>Spirurina</taxon>
        <taxon>Spiruromorpha</taxon>
        <taxon>Spiruroidea</taxon>
        <taxon>Gongylonematidae</taxon>
        <taxon>Gongylonema</taxon>
    </lineage>
</organism>
<evidence type="ECO:0000313" key="2">
    <source>
        <dbReference type="Proteomes" id="UP000271098"/>
    </source>
</evidence>
<dbReference type="WBParaSite" id="GPUH_0001645801-mRNA-1">
    <property type="protein sequence ID" value="GPUH_0001645801-mRNA-1"/>
    <property type="gene ID" value="GPUH_0001645801"/>
</dbReference>
<name>A0A183E645_9BILA</name>